<sequence length="57" mass="6170">MRVARGAAFPPRPRPSSRSRLWAPPLGPDRRRGPCHPAAASRVATDQRGGRAVQADK</sequence>
<evidence type="ECO:0000256" key="1">
    <source>
        <dbReference type="SAM" id="MobiDB-lite"/>
    </source>
</evidence>
<name>A0A1X6PFK4_PORUM</name>
<gene>
    <name evidence="2" type="ORF">BU14_0074s0059</name>
</gene>
<evidence type="ECO:0000313" key="3">
    <source>
        <dbReference type="Proteomes" id="UP000218209"/>
    </source>
</evidence>
<protein>
    <submittedName>
        <fullName evidence="2">Uncharacterized protein</fullName>
    </submittedName>
</protein>
<evidence type="ECO:0000313" key="2">
    <source>
        <dbReference type="EMBL" id="OSX79629.1"/>
    </source>
</evidence>
<reference evidence="2 3" key="1">
    <citation type="submission" date="2017-03" db="EMBL/GenBank/DDBJ databases">
        <title>WGS assembly of Porphyra umbilicalis.</title>
        <authorList>
            <person name="Brawley S.H."/>
            <person name="Blouin N.A."/>
            <person name="Ficko-Blean E."/>
            <person name="Wheeler G.L."/>
            <person name="Lohr M."/>
            <person name="Goodson H.V."/>
            <person name="Jenkins J.W."/>
            <person name="Blaby-Haas C.E."/>
            <person name="Helliwell K.E."/>
            <person name="Chan C."/>
            <person name="Marriage T."/>
            <person name="Bhattacharya D."/>
            <person name="Klein A.S."/>
            <person name="Badis Y."/>
            <person name="Brodie J."/>
            <person name="Cao Y."/>
            <person name="Collen J."/>
            <person name="Dittami S.M."/>
            <person name="Gachon C.M."/>
            <person name="Green B.R."/>
            <person name="Karpowicz S."/>
            <person name="Kim J.W."/>
            <person name="Kudahl U."/>
            <person name="Lin S."/>
            <person name="Michel G."/>
            <person name="Mittag M."/>
            <person name="Olson B.J."/>
            <person name="Pangilinan J."/>
            <person name="Peng Y."/>
            <person name="Qiu H."/>
            <person name="Shu S."/>
            <person name="Singer J.T."/>
            <person name="Smith A.G."/>
            <person name="Sprecher B.N."/>
            <person name="Wagner V."/>
            <person name="Wang W."/>
            <person name="Wang Z.-Y."/>
            <person name="Yan J."/>
            <person name="Yarish C."/>
            <person name="Zoeuner-Riek S."/>
            <person name="Zhuang Y."/>
            <person name="Zou Y."/>
            <person name="Lindquist E.A."/>
            <person name="Grimwood J."/>
            <person name="Barry K."/>
            <person name="Rokhsar D.S."/>
            <person name="Schmutz J."/>
            <person name="Stiller J.W."/>
            <person name="Grossman A.R."/>
            <person name="Prochnik S.E."/>
        </authorList>
    </citation>
    <scope>NUCLEOTIDE SEQUENCE [LARGE SCALE GENOMIC DNA]</scope>
    <source>
        <strain evidence="2">4086291</strain>
    </source>
</reference>
<accession>A0A1X6PFK4</accession>
<dbReference type="AlphaFoldDB" id="A0A1X6PFK4"/>
<dbReference type="Proteomes" id="UP000218209">
    <property type="component" value="Unassembled WGS sequence"/>
</dbReference>
<keyword evidence="3" id="KW-1185">Reference proteome</keyword>
<organism evidence="2 3">
    <name type="scientific">Porphyra umbilicalis</name>
    <name type="common">Purple laver</name>
    <name type="synonym">Red alga</name>
    <dbReference type="NCBI Taxonomy" id="2786"/>
    <lineage>
        <taxon>Eukaryota</taxon>
        <taxon>Rhodophyta</taxon>
        <taxon>Bangiophyceae</taxon>
        <taxon>Bangiales</taxon>
        <taxon>Bangiaceae</taxon>
        <taxon>Porphyra</taxon>
    </lineage>
</organism>
<feature type="region of interest" description="Disordered" evidence="1">
    <location>
        <begin position="1"/>
        <end position="57"/>
    </location>
</feature>
<dbReference type="EMBL" id="KV918788">
    <property type="protein sequence ID" value="OSX79629.1"/>
    <property type="molecule type" value="Genomic_DNA"/>
</dbReference>
<proteinExistence type="predicted"/>